<reference evidence="3 4" key="1">
    <citation type="submission" date="2019-09" db="EMBL/GenBank/DDBJ databases">
        <title>The draft genomes of Allium pathogen Pseudomonas sp.</title>
        <authorList>
            <person name="Fujikawa T."/>
            <person name="Sawada H."/>
        </authorList>
    </citation>
    <scope>NUCLEOTIDE SEQUENCE [LARGE SCALE GENOMIC DNA]</scope>
    <source>
        <strain evidence="3 4">MAFF 730085</strain>
    </source>
</reference>
<sequence>MRKTLIALMFAAALPTVAMAAMPEGPGPGPGPGPMGGPEGHMMGGPGHDGEHGPRGKGGPFAQLDLSKEQREQIGKLMGDQWHARKDLVKKYLDKLPAADQKAMQDEMAAGKQKTQADIRAVLKPDQQKKFDEIVKKQAERRAEWKEFQAWKAQQPQKAQ</sequence>
<evidence type="ECO:0000256" key="1">
    <source>
        <dbReference type="SAM" id="MobiDB-lite"/>
    </source>
</evidence>
<evidence type="ECO:0000256" key="2">
    <source>
        <dbReference type="SAM" id="SignalP"/>
    </source>
</evidence>
<dbReference type="EMBL" id="VUBA01000090">
    <property type="protein sequence ID" value="MPQ85297.1"/>
    <property type="molecule type" value="Genomic_DNA"/>
</dbReference>
<evidence type="ECO:0000313" key="4">
    <source>
        <dbReference type="Proteomes" id="UP000325438"/>
    </source>
</evidence>
<dbReference type="RefSeq" id="WP_152750000.1">
    <property type="nucleotide sequence ID" value="NZ_VUBA01000090.1"/>
</dbReference>
<dbReference type="InterPro" id="IPR052211">
    <property type="entry name" value="Cpx_auxiliary_protein"/>
</dbReference>
<dbReference type="Proteomes" id="UP000325438">
    <property type="component" value="Unassembled WGS sequence"/>
</dbReference>
<gene>
    <name evidence="3" type="ORF">F0170_15645</name>
</gene>
<comment type="caution">
    <text evidence="3">The sequence shown here is derived from an EMBL/GenBank/DDBJ whole genome shotgun (WGS) entry which is preliminary data.</text>
</comment>
<feature type="compositionally biased region" description="Pro residues" evidence="1">
    <location>
        <begin position="25"/>
        <end position="35"/>
    </location>
</feature>
<dbReference type="AlphaFoldDB" id="A0A5N7JV81"/>
<dbReference type="GO" id="GO:0051082">
    <property type="term" value="F:unfolded protein binding"/>
    <property type="evidence" value="ECO:0007669"/>
    <property type="project" value="TreeGrafter"/>
</dbReference>
<feature type="chain" id="PRO_5024851141" evidence="2">
    <location>
        <begin position="21"/>
        <end position="160"/>
    </location>
</feature>
<name>A0A5N7JV81_9PSED</name>
<feature type="region of interest" description="Disordered" evidence="1">
    <location>
        <begin position="23"/>
        <end position="62"/>
    </location>
</feature>
<evidence type="ECO:0000313" key="3">
    <source>
        <dbReference type="EMBL" id="MPQ85297.1"/>
    </source>
</evidence>
<dbReference type="PANTHER" id="PTHR38102">
    <property type="entry name" value="PERIPLASMIC CHAPERONE SPY"/>
    <property type="match status" value="1"/>
</dbReference>
<feature type="compositionally biased region" description="Gly residues" evidence="1">
    <location>
        <begin position="36"/>
        <end position="47"/>
    </location>
</feature>
<dbReference type="PANTHER" id="PTHR38102:SF1">
    <property type="entry name" value="PERIPLASMIC CHAPERONE SPY"/>
    <property type="match status" value="1"/>
</dbReference>
<accession>A0A5N7JV81</accession>
<dbReference type="GO" id="GO:0030288">
    <property type="term" value="C:outer membrane-bounded periplasmic space"/>
    <property type="evidence" value="ECO:0007669"/>
    <property type="project" value="TreeGrafter"/>
</dbReference>
<keyword evidence="2" id="KW-0732">Signal</keyword>
<protein>
    <submittedName>
        <fullName evidence="3">LTXXQ domain protein</fullName>
    </submittedName>
</protein>
<feature type="signal peptide" evidence="2">
    <location>
        <begin position="1"/>
        <end position="20"/>
    </location>
</feature>
<dbReference type="Gene3D" id="1.20.120.1490">
    <property type="match status" value="1"/>
</dbReference>
<organism evidence="3 4">
    <name type="scientific">Pseudomonas kitaguniensis</name>
    <dbReference type="NCBI Taxonomy" id="2607908"/>
    <lineage>
        <taxon>Bacteria</taxon>
        <taxon>Pseudomonadati</taxon>
        <taxon>Pseudomonadota</taxon>
        <taxon>Gammaproteobacteria</taxon>
        <taxon>Pseudomonadales</taxon>
        <taxon>Pseudomonadaceae</taxon>
        <taxon>Pseudomonas</taxon>
    </lineage>
</organism>
<proteinExistence type="predicted"/>